<name>A0ABM8BW79_9MOLU</name>
<dbReference type="Proteomes" id="UP001163387">
    <property type="component" value="Chromosome"/>
</dbReference>
<proteinExistence type="predicted"/>
<keyword evidence="2" id="KW-1185">Reference proteome</keyword>
<protein>
    <submittedName>
        <fullName evidence="1">Uncharacterized protein</fullName>
    </submittedName>
</protein>
<sequence>MNKEKSQTKISHLDRLKLKTSPNKKAAALKILWVAATQVFRKELTTEITISKQLLGLEKEFLQSVVLNCINKDSKQIIWTKNISLPLDELCLSFCMYKLSVTLKNPNKEESNYSGLLNTNDKSEETIVYELLFDGKWFKINDIESSNMNLAERLKYKVNELESNLECDSDFDDIEKKISTQLIYKLNHQQLNLN</sequence>
<dbReference type="RefSeq" id="WP_281748017.1">
    <property type="nucleotide sequence ID" value="NZ_AP026933.1"/>
</dbReference>
<dbReference type="EMBL" id="AP026933">
    <property type="protein sequence ID" value="BDT04101.1"/>
    <property type="molecule type" value="Genomic_DNA"/>
</dbReference>
<evidence type="ECO:0000313" key="2">
    <source>
        <dbReference type="Proteomes" id="UP001163387"/>
    </source>
</evidence>
<accession>A0ABM8BW79</accession>
<evidence type="ECO:0000313" key="1">
    <source>
        <dbReference type="EMBL" id="BDT04101.1"/>
    </source>
</evidence>
<reference evidence="1 2" key="1">
    <citation type="journal article" date="2022" name="Front. Microbiol.">
        <title>Male-killing mechanisms vary between Spiroplasma species.</title>
        <authorList>
            <person name="Arai H."/>
            <person name="Inoue M."/>
            <person name="Kageyama D."/>
        </authorList>
    </citation>
    <scope>NUCLEOTIDE SEQUENCE [LARGE SCALE GENOMIC DNA]</scope>
    <source>
        <strain evidence="2">sHm</strain>
    </source>
</reference>
<organism evidence="1 2">
    <name type="scientific">Spiroplasma ixodetis</name>
    <dbReference type="NCBI Taxonomy" id="2141"/>
    <lineage>
        <taxon>Bacteria</taxon>
        <taxon>Bacillati</taxon>
        <taxon>Mycoplasmatota</taxon>
        <taxon>Mollicutes</taxon>
        <taxon>Entomoplasmatales</taxon>
        <taxon>Spiroplasmataceae</taxon>
        <taxon>Spiroplasma</taxon>
    </lineage>
</organism>
<gene>
    <name evidence="1" type="ORF">SHM_17470</name>
</gene>